<comment type="caution">
    <text evidence="2">The sequence shown here is derived from an EMBL/GenBank/DDBJ whole genome shotgun (WGS) entry which is preliminary data.</text>
</comment>
<dbReference type="Proteomes" id="UP000297407">
    <property type="component" value="Unassembled WGS sequence"/>
</dbReference>
<evidence type="ECO:0000259" key="1">
    <source>
        <dbReference type="Pfam" id="PF03016"/>
    </source>
</evidence>
<evidence type="ECO:0000313" key="3">
    <source>
        <dbReference type="Proteomes" id="UP000297407"/>
    </source>
</evidence>
<dbReference type="GO" id="GO:0016757">
    <property type="term" value="F:glycosyltransferase activity"/>
    <property type="evidence" value="ECO:0007669"/>
    <property type="project" value="InterPro"/>
</dbReference>
<dbReference type="PANTHER" id="PTHR11062">
    <property type="entry name" value="EXOSTOSIN HEPARAN SULFATE GLYCOSYLTRANSFERASE -RELATED"/>
    <property type="match status" value="1"/>
</dbReference>
<dbReference type="InterPro" id="IPR040911">
    <property type="entry name" value="Exostosin_GT47"/>
</dbReference>
<dbReference type="InterPro" id="IPR004263">
    <property type="entry name" value="Exostosin"/>
</dbReference>
<evidence type="ECO:0000313" key="2">
    <source>
        <dbReference type="EMBL" id="TGD57166.1"/>
    </source>
</evidence>
<feature type="domain" description="Exostosin GT47" evidence="1">
    <location>
        <begin position="226"/>
        <end position="306"/>
    </location>
</feature>
<protein>
    <recommendedName>
        <fullName evidence="1">Exostosin GT47 domain-containing protein</fullName>
    </recommendedName>
</protein>
<name>A0A4Z0L7P3_9FLAO</name>
<proteinExistence type="predicted"/>
<dbReference type="PANTHER" id="PTHR11062:SF73">
    <property type="entry name" value="EXOSTOSIN-LIKE 3"/>
    <property type="match status" value="1"/>
</dbReference>
<dbReference type="RefSeq" id="WP_135527212.1">
    <property type="nucleotide sequence ID" value="NZ_SRLH01000007.1"/>
</dbReference>
<reference evidence="2 3" key="1">
    <citation type="submission" date="2019-04" db="EMBL/GenBank/DDBJ databases">
        <title>Flavobacterium sp. strain DS2-A Genome sequencing and assembly.</title>
        <authorList>
            <person name="Kim I."/>
        </authorList>
    </citation>
    <scope>NUCLEOTIDE SEQUENCE [LARGE SCALE GENOMIC DNA]</scope>
    <source>
        <strain evidence="2 3">DS2-A</strain>
    </source>
</reference>
<dbReference type="EMBL" id="SRLH01000007">
    <property type="protein sequence ID" value="TGD57166.1"/>
    <property type="molecule type" value="Genomic_DNA"/>
</dbReference>
<dbReference type="OrthoDB" id="1416011at2"/>
<organism evidence="2 3">
    <name type="scientific">Flavobacterium humi</name>
    <dbReference type="NCBI Taxonomy" id="2562683"/>
    <lineage>
        <taxon>Bacteria</taxon>
        <taxon>Pseudomonadati</taxon>
        <taxon>Bacteroidota</taxon>
        <taxon>Flavobacteriia</taxon>
        <taxon>Flavobacteriales</taxon>
        <taxon>Flavobacteriaceae</taxon>
        <taxon>Flavobacterium</taxon>
    </lineage>
</organism>
<dbReference type="Pfam" id="PF03016">
    <property type="entry name" value="Exostosin_GT47"/>
    <property type="match status" value="1"/>
</dbReference>
<keyword evidence="3" id="KW-1185">Reference proteome</keyword>
<accession>A0A4Z0L7P3</accession>
<dbReference type="AlphaFoldDB" id="A0A4Z0L7P3"/>
<gene>
    <name evidence="2" type="ORF">E4635_13445</name>
</gene>
<sequence length="347" mass="40230">MKIFIPHTTYPVADKRELCILARPFFADNAWGEGTFGPEIKRVEVMADADFVLLPFSVNYYAKEGKIKELEALNNDCVQWQKKAYAYIGGDFGMAFPEFPQITYLRMSGFKSQLSGLNKGFPVGLSDHFQRIFQQESITPVGKKQLPAIGFCGHATFSTVKRLKEIAKCLKENGRRFFQDPFRRDWEPLFASAYERAKLLSFCEDPLHIKTNFIYRDNYRAGAQTEADRDRTTLEYYSNIAQSDYVLCVRGAGNFSVRFYETLMMGKIPIFVNTDCLLPFEETIDWKKHVVWIEWKDREKIAQIVSDFHTRISDEAFVELQLENRKLWKETLSAKGMLGMIQEKNDL</sequence>